<name>A0A7Y1QGW2_9PSED</name>
<dbReference type="EMBL" id="JAAQYI010000012">
    <property type="protein sequence ID" value="NNA81526.1"/>
    <property type="molecule type" value="Genomic_DNA"/>
</dbReference>
<organism evidence="1 2">
    <name type="scientific">Pseudomonas lactis</name>
    <dbReference type="NCBI Taxonomy" id="1615674"/>
    <lineage>
        <taxon>Bacteria</taxon>
        <taxon>Pseudomonadati</taxon>
        <taxon>Pseudomonadota</taxon>
        <taxon>Gammaproteobacteria</taxon>
        <taxon>Pseudomonadales</taxon>
        <taxon>Pseudomonadaceae</taxon>
        <taxon>Pseudomonas</taxon>
    </lineage>
</organism>
<dbReference type="Proteomes" id="UP000586252">
    <property type="component" value="Unassembled WGS sequence"/>
</dbReference>
<comment type="caution">
    <text evidence="1">The sequence shown here is derived from an EMBL/GenBank/DDBJ whole genome shotgun (WGS) entry which is preliminary data.</text>
</comment>
<sequence length="62" mass="6853">MFTRVWGGSPASAPVAGEEELEYSEAFAAMILEQEESGFQKMDADDLLALLERKLSETRSGR</sequence>
<proteinExistence type="predicted"/>
<evidence type="ECO:0000313" key="1">
    <source>
        <dbReference type="EMBL" id="NNA81526.1"/>
    </source>
</evidence>
<gene>
    <name evidence="1" type="ORF">HBO30_22675</name>
</gene>
<evidence type="ECO:0000313" key="2">
    <source>
        <dbReference type="Proteomes" id="UP000586252"/>
    </source>
</evidence>
<protein>
    <submittedName>
        <fullName evidence="1">Uncharacterized protein</fullName>
    </submittedName>
</protein>
<accession>A0A7Y1QGW2</accession>
<reference evidence="1 2" key="1">
    <citation type="journal article" date="2020" name="Front. Microbiol.">
        <title>Genetic Organization of the aprX-lipA2 Operon Affects the Proteolytic Potential of Pseudomonas Species in Milk.</title>
        <authorList>
            <person name="Maier C."/>
            <person name="Huptas C."/>
            <person name="von Neubeck M."/>
            <person name="Scherer S."/>
            <person name="Wenning M."/>
            <person name="Lucking G."/>
        </authorList>
    </citation>
    <scope>NUCLEOTIDE SEQUENCE [LARGE SCALE GENOMIC DNA]</scope>
    <source>
        <strain evidence="1 2">WS 5404</strain>
    </source>
</reference>
<dbReference type="AlphaFoldDB" id="A0A7Y1QGW2"/>